<accession>A0A8J3J2S0</accession>
<proteinExistence type="predicted"/>
<protein>
    <submittedName>
        <fullName evidence="3">Uncharacterized protein</fullName>
    </submittedName>
</protein>
<sequence length="505" mass="53154">MNEDFAWWLGDGDWYDRRQKAQIEELNSAVDGAYRQSSQLRSRLARIEGDLQSKVNRIAAAFDAFVELSDVRAELAVYTDPAIVRHQVRLLLAAVTGGGPVDPPELPEVGGYWLVPAARALYAQLVDDHAAAAKHTEQATELDAGHAKYFLTAALRLAGPVDLSAVQLAGLLPTEGRPVTYAARALWRATAAGAFGRPGQALLATSLESALGQPGVDNPIDPWLAAITGSAGVTSVRPAAAATTLGSLRQRLTPAEPPADVPADDGDDPVLTPLRDLLRALVDEGHAPERPLLRKAEQLRSVVESGLPRPEFQSWDAAVGSVADLVRGDIFGTDTPGTRPVAVRAAAPWLSACVETIAGHLSAPPESVSVRVRGRDIRVTADGADPAGLAALRNDIDAGYQVRPAKLIGGLVTAVVGLAATVAGFAGVGVGLAVVGLIVLVVGGIVAIVGWRESGQYKAASARERADMDRSVEAQTEAFRSTRSSDEHHRERVAEHRAALAELLG</sequence>
<keyword evidence="2" id="KW-1133">Transmembrane helix</keyword>
<keyword evidence="2" id="KW-0812">Transmembrane</keyword>
<dbReference type="EMBL" id="BOMB01000008">
    <property type="protein sequence ID" value="GID10516.1"/>
    <property type="molecule type" value="Genomic_DNA"/>
</dbReference>
<keyword evidence="2" id="KW-0472">Membrane</keyword>
<evidence type="ECO:0000313" key="3">
    <source>
        <dbReference type="EMBL" id="GID10516.1"/>
    </source>
</evidence>
<dbReference type="AlphaFoldDB" id="A0A8J3J2S0"/>
<evidence type="ECO:0000256" key="1">
    <source>
        <dbReference type="SAM" id="MobiDB-lite"/>
    </source>
</evidence>
<dbReference type="Proteomes" id="UP000612808">
    <property type="component" value="Unassembled WGS sequence"/>
</dbReference>
<name>A0A8J3J2S0_9ACTN</name>
<dbReference type="RefSeq" id="WP_203655829.1">
    <property type="nucleotide sequence ID" value="NZ_BOMB01000008.1"/>
</dbReference>
<comment type="caution">
    <text evidence="3">The sequence shown here is derived from an EMBL/GenBank/DDBJ whole genome shotgun (WGS) entry which is preliminary data.</text>
</comment>
<gene>
    <name evidence="3" type="ORF">Aru02nite_14050</name>
</gene>
<keyword evidence="4" id="KW-1185">Reference proteome</keyword>
<evidence type="ECO:0000313" key="4">
    <source>
        <dbReference type="Proteomes" id="UP000612808"/>
    </source>
</evidence>
<evidence type="ECO:0000256" key="2">
    <source>
        <dbReference type="SAM" id="Phobius"/>
    </source>
</evidence>
<feature type="transmembrane region" description="Helical" evidence="2">
    <location>
        <begin position="432"/>
        <end position="451"/>
    </location>
</feature>
<reference evidence="3" key="1">
    <citation type="submission" date="2021-01" db="EMBL/GenBank/DDBJ databases">
        <title>Whole genome shotgun sequence of Actinocatenispora rupis NBRC 107355.</title>
        <authorList>
            <person name="Komaki H."/>
            <person name="Tamura T."/>
        </authorList>
    </citation>
    <scope>NUCLEOTIDE SEQUENCE</scope>
    <source>
        <strain evidence="3">NBRC 107355</strain>
    </source>
</reference>
<feature type="region of interest" description="Disordered" evidence="1">
    <location>
        <begin position="249"/>
        <end position="268"/>
    </location>
</feature>
<organism evidence="3 4">
    <name type="scientific">Actinocatenispora rupis</name>
    <dbReference type="NCBI Taxonomy" id="519421"/>
    <lineage>
        <taxon>Bacteria</taxon>
        <taxon>Bacillati</taxon>
        <taxon>Actinomycetota</taxon>
        <taxon>Actinomycetes</taxon>
        <taxon>Micromonosporales</taxon>
        <taxon>Micromonosporaceae</taxon>
        <taxon>Actinocatenispora</taxon>
    </lineage>
</organism>